<keyword evidence="2" id="KW-1185">Reference proteome</keyword>
<evidence type="ECO:0000256" key="1">
    <source>
        <dbReference type="SAM" id="MobiDB-lite"/>
    </source>
</evidence>
<organism evidence="2 3">
    <name type="scientific">Acrobeloides nanus</name>
    <dbReference type="NCBI Taxonomy" id="290746"/>
    <lineage>
        <taxon>Eukaryota</taxon>
        <taxon>Metazoa</taxon>
        <taxon>Ecdysozoa</taxon>
        <taxon>Nematoda</taxon>
        <taxon>Chromadorea</taxon>
        <taxon>Rhabditida</taxon>
        <taxon>Tylenchina</taxon>
        <taxon>Cephalobomorpha</taxon>
        <taxon>Cephaloboidea</taxon>
        <taxon>Cephalobidae</taxon>
        <taxon>Acrobeloides</taxon>
    </lineage>
</organism>
<proteinExistence type="predicted"/>
<dbReference type="InterPro" id="IPR011990">
    <property type="entry name" value="TPR-like_helical_dom_sf"/>
</dbReference>
<accession>A0A914CDR2</accession>
<protein>
    <submittedName>
        <fullName evidence="3">Uncharacterized protein</fullName>
    </submittedName>
</protein>
<sequence length="842" mass="95580">MSQNHKEPEEIDLTIDSDEKDTDEDEIESTVSESETHVESEISSEDNVNGETCERRIGKPPISFLSSQESASIGETTEIEEDLDEEEKSGDDSELRDESSSLETSSLCTNDEEVLTALEITNTAESEASETESTSSLESRIVENDWSDFEISEPITASIESQESSIAENYDLAMKAFANGHLDDAFRRFLELSKNPVLVQQQVADFRNFDWAKAKKDYRPANLTILKQYFFAVHRNLAKFMRDPTLNYLHALTVKPDDKSLWFEFGVESVNRLNLNAAEFAFEEYGNGPKCWELLLRACFATKKFHKCTKYLQKIYATNPENLLAKVVKLEIKKINPFWAKIIEGIFPEPGFGLGPPKKDVISKKEYSKILSELQDFAQNSKTYVKPPERVPPTPVVVQLSPSISFEDLAVTLCDLFDRIESFSIFSEQRIIFNKEKPKKSKTVVLNSPTLVASSISSTSTNEKTNSSSDSMPLSISIPEVVDTELAGSQPCSLKDLRIAQTSMEYESNVLESMEDSIDVWSVVDNLVNQVVKNEKNEAGTARNVKIKSTNKSIKKIVAEESKKTRRGKNRSMLDELFDSHVNYEQMPKKRAWELSDYMFMEKSKDDACMLNYENRLGFPSRNMLGVAPEKSVKAPQKIGTKISEEPAAINEEISVEPFVKQLLEEHENFLIEELLHNFCKFVAIECPKSQLSSEQKKIFSQVYIRWANSFCNLSSLHYSDVSKIAIHVFAAEMGCHCAFQICMQILGGPDAFDRLVERLFLNDLTRAPPIKKLRLDEELKKAEQILATYREDQNIDDLVDCEPESEPIEDMEIEPFPTKSLTVSSAYDVIRRLCEKIQQEE</sequence>
<feature type="region of interest" description="Disordered" evidence="1">
    <location>
        <begin position="1"/>
        <end position="111"/>
    </location>
</feature>
<dbReference type="AlphaFoldDB" id="A0A914CDR2"/>
<dbReference type="WBParaSite" id="ACRNAN_Path_952.g3663.t1">
    <property type="protein sequence ID" value="ACRNAN_Path_952.g3663.t1"/>
    <property type="gene ID" value="ACRNAN_Path_952.g3663"/>
</dbReference>
<feature type="compositionally biased region" description="Acidic residues" evidence="1">
    <location>
        <begin position="77"/>
        <end position="89"/>
    </location>
</feature>
<dbReference type="SUPFAM" id="SSF48452">
    <property type="entry name" value="TPR-like"/>
    <property type="match status" value="1"/>
</dbReference>
<feature type="compositionally biased region" description="Basic and acidic residues" evidence="1">
    <location>
        <begin position="90"/>
        <end position="99"/>
    </location>
</feature>
<dbReference type="Proteomes" id="UP000887540">
    <property type="component" value="Unplaced"/>
</dbReference>
<evidence type="ECO:0000313" key="2">
    <source>
        <dbReference type="Proteomes" id="UP000887540"/>
    </source>
</evidence>
<evidence type="ECO:0000313" key="3">
    <source>
        <dbReference type="WBParaSite" id="ACRNAN_Path_952.g3663.t1"/>
    </source>
</evidence>
<reference evidence="3" key="1">
    <citation type="submission" date="2022-11" db="UniProtKB">
        <authorList>
            <consortium name="WormBaseParasite"/>
        </authorList>
    </citation>
    <scope>IDENTIFICATION</scope>
</reference>
<feature type="compositionally biased region" description="Acidic residues" evidence="1">
    <location>
        <begin position="9"/>
        <end position="28"/>
    </location>
</feature>
<name>A0A914CDR2_9BILA</name>